<dbReference type="SUPFAM" id="SSF50494">
    <property type="entry name" value="Trypsin-like serine proteases"/>
    <property type="match status" value="1"/>
</dbReference>
<evidence type="ECO:0000313" key="10">
    <source>
        <dbReference type="Proteomes" id="UP001153636"/>
    </source>
</evidence>
<name>A0A9P0CD42_9CUCU</name>
<sequence>MANWRWRFVVVLCVVFCSVSVFGQLDEGDTCETRAGKDGICKYITQCRSALDDLNKGIFPSDICGYNGTQSIICCVGRNQAPAPTRPTRPVKPRPKPTVGTVPRPGFSNVGSAPGDRAAAMCKEYAQYAYETIYSPALSLGSTFAKTLECPIKTQTLIVGGTLAGRREFPHMVQIGYITGSETTWDCGGTLISPTFILTAGHCLTSNSRGDAKLARGGISNQTDITHLQTRNIIERIKYPQYNFQKYHDIGLLKLSKAFALDTYLRPACLYTEKSIPYTTAVASGWGKTDFAVDEGSQDLLKVTLEFFTTAQCNKTYRRMINDNSELPMGIVEDIMICYGSTKDRKDTCQGDSGGPLQLIHPETQETKCMYDIIGITSFGVACGLAKNLPGVYTRVSNYVEWIENTVWPR</sequence>
<keyword evidence="2" id="KW-1015">Disulfide bond</keyword>
<dbReference type="PROSITE" id="PS50240">
    <property type="entry name" value="TRYPSIN_DOM"/>
    <property type="match status" value="1"/>
</dbReference>
<dbReference type="SMART" id="SM00020">
    <property type="entry name" value="Tryp_SPc"/>
    <property type="match status" value="1"/>
</dbReference>
<dbReference type="InterPro" id="IPR001254">
    <property type="entry name" value="Trypsin_dom"/>
</dbReference>
<dbReference type="InterPro" id="IPR043504">
    <property type="entry name" value="Peptidase_S1_PA_chymotrypsin"/>
</dbReference>
<keyword evidence="4" id="KW-0645">Protease</keyword>
<feature type="domain" description="Clip" evidence="8">
    <location>
        <begin position="30"/>
        <end position="75"/>
    </location>
</feature>
<keyword evidence="4" id="KW-0720">Serine protease</keyword>
<evidence type="ECO:0000256" key="5">
    <source>
        <dbReference type="SAM" id="MobiDB-lite"/>
    </source>
</evidence>
<keyword evidence="10" id="KW-1185">Reference proteome</keyword>
<feature type="compositionally biased region" description="Low complexity" evidence="5">
    <location>
        <begin position="97"/>
        <end position="106"/>
    </location>
</feature>
<gene>
    <name evidence="9" type="ORF">PSYICH_LOCUS2599</name>
</gene>
<feature type="region of interest" description="Disordered" evidence="5">
    <location>
        <begin position="81"/>
        <end position="113"/>
    </location>
</feature>
<keyword evidence="1 6" id="KW-0732">Signal</keyword>
<dbReference type="PROSITE" id="PS00135">
    <property type="entry name" value="TRYPSIN_SER"/>
    <property type="match status" value="1"/>
</dbReference>
<dbReference type="SMART" id="SM00680">
    <property type="entry name" value="CLIP"/>
    <property type="match status" value="1"/>
</dbReference>
<dbReference type="PANTHER" id="PTHR24260:SF147">
    <property type="entry name" value="EG:BACR7A4.3 PROTEIN-RELATED"/>
    <property type="match status" value="1"/>
</dbReference>
<dbReference type="Pfam" id="PF00089">
    <property type="entry name" value="Trypsin"/>
    <property type="match status" value="1"/>
</dbReference>
<evidence type="ECO:0008006" key="11">
    <source>
        <dbReference type="Google" id="ProtNLM"/>
    </source>
</evidence>
<accession>A0A9P0CD42</accession>
<dbReference type="InterPro" id="IPR001314">
    <property type="entry name" value="Peptidase_S1A"/>
</dbReference>
<dbReference type="InterPro" id="IPR009003">
    <property type="entry name" value="Peptidase_S1_PA"/>
</dbReference>
<comment type="similarity">
    <text evidence="3">Belongs to the peptidase S1 family. CLIP subfamily.</text>
</comment>
<feature type="domain" description="Peptidase S1" evidence="7">
    <location>
        <begin position="158"/>
        <end position="408"/>
    </location>
</feature>
<dbReference type="PRINTS" id="PR00722">
    <property type="entry name" value="CHYMOTRYPSIN"/>
</dbReference>
<keyword evidence="4" id="KW-0378">Hydrolase</keyword>
<evidence type="ECO:0000259" key="7">
    <source>
        <dbReference type="PROSITE" id="PS50240"/>
    </source>
</evidence>
<dbReference type="Proteomes" id="UP001153636">
    <property type="component" value="Chromosome 11"/>
</dbReference>
<dbReference type="CDD" id="cd00190">
    <property type="entry name" value="Tryp_SPc"/>
    <property type="match status" value="1"/>
</dbReference>
<feature type="signal peptide" evidence="6">
    <location>
        <begin position="1"/>
        <end position="23"/>
    </location>
</feature>
<dbReference type="GO" id="GO:0004252">
    <property type="term" value="F:serine-type endopeptidase activity"/>
    <property type="evidence" value="ECO:0007669"/>
    <property type="project" value="InterPro"/>
</dbReference>
<evidence type="ECO:0000259" key="8">
    <source>
        <dbReference type="PROSITE" id="PS51888"/>
    </source>
</evidence>
<dbReference type="AlphaFoldDB" id="A0A9P0CD42"/>
<feature type="chain" id="PRO_5040189234" description="Serine protease snake-like" evidence="6">
    <location>
        <begin position="24"/>
        <end position="410"/>
    </location>
</feature>
<evidence type="ECO:0000256" key="3">
    <source>
        <dbReference type="ARBA" id="ARBA00024195"/>
    </source>
</evidence>
<dbReference type="OrthoDB" id="6339452at2759"/>
<evidence type="ECO:0000256" key="6">
    <source>
        <dbReference type="SAM" id="SignalP"/>
    </source>
</evidence>
<dbReference type="PROSITE" id="PS00134">
    <property type="entry name" value="TRYPSIN_HIS"/>
    <property type="match status" value="1"/>
</dbReference>
<dbReference type="PANTHER" id="PTHR24260">
    <property type="match status" value="1"/>
</dbReference>
<evidence type="ECO:0000256" key="1">
    <source>
        <dbReference type="ARBA" id="ARBA00022729"/>
    </source>
</evidence>
<evidence type="ECO:0000256" key="2">
    <source>
        <dbReference type="ARBA" id="ARBA00023157"/>
    </source>
</evidence>
<proteinExistence type="inferred from homology"/>
<dbReference type="PROSITE" id="PS51888">
    <property type="entry name" value="CLIP"/>
    <property type="match status" value="1"/>
</dbReference>
<dbReference type="InterPro" id="IPR018114">
    <property type="entry name" value="TRYPSIN_HIS"/>
</dbReference>
<organism evidence="9 10">
    <name type="scientific">Psylliodes chrysocephalus</name>
    <dbReference type="NCBI Taxonomy" id="3402493"/>
    <lineage>
        <taxon>Eukaryota</taxon>
        <taxon>Metazoa</taxon>
        <taxon>Ecdysozoa</taxon>
        <taxon>Arthropoda</taxon>
        <taxon>Hexapoda</taxon>
        <taxon>Insecta</taxon>
        <taxon>Pterygota</taxon>
        <taxon>Neoptera</taxon>
        <taxon>Endopterygota</taxon>
        <taxon>Coleoptera</taxon>
        <taxon>Polyphaga</taxon>
        <taxon>Cucujiformia</taxon>
        <taxon>Chrysomeloidea</taxon>
        <taxon>Chrysomelidae</taxon>
        <taxon>Galerucinae</taxon>
        <taxon>Alticini</taxon>
        <taxon>Psylliodes</taxon>
    </lineage>
</organism>
<reference evidence="9" key="1">
    <citation type="submission" date="2022-01" db="EMBL/GenBank/DDBJ databases">
        <authorList>
            <person name="King R."/>
        </authorList>
    </citation>
    <scope>NUCLEOTIDE SEQUENCE</scope>
</reference>
<dbReference type="InterPro" id="IPR022700">
    <property type="entry name" value="CLIP"/>
</dbReference>
<dbReference type="InterPro" id="IPR051333">
    <property type="entry name" value="CLIP_Serine_Protease"/>
</dbReference>
<evidence type="ECO:0000256" key="4">
    <source>
        <dbReference type="RuleBase" id="RU363034"/>
    </source>
</evidence>
<dbReference type="Gene3D" id="2.40.10.10">
    <property type="entry name" value="Trypsin-like serine proteases"/>
    <property type="match status" value="1"/>
</dbReference>
<protein>
    <recommendedName>
        <fullName evidence="11">Serine protease snake-like</fullName>
    </recommendedName>
</protein>
<dbReference type="FunFam" id="2.40.10.10:FF:000068">
    <property type="entry name" value="transmembrane protease serine 2"/>
    <property type="match status" value="1"/>
</dbReference>
<dbReference type="GO" id="GO:0006508">
    <property type="term" value="P:proteolysis"/>
    <property type="evidence" value="ECO:0007669"/>
    <property type="project" value="UniProtKB-KW"/>
</dbReference>
<evidence type="ECO:0000313" key="9">
    <source>
        <dbReference type="EMBL" id="CAH1101337.1"/>
    </source>
</evidence>
<dbReference type="InterPro" id="IPR033116">
    <property type="entry name" value="TRYPSIN_SER"/>
</dbReference>
<dbReference type="EMBL" id="OV651823">
    <property type="protein sequence ID" value="CAH1101337.1"/>
    <property type="molecule type" value="Genomic_DNA"/>
</dbReference>